<dbReference type="RefSeq" id="WP_136459470.1">
    <property type="nucleotide sequence ID" value="NZ_SRSF01000004.1"/>
</dbReference>
<organism evidence="3 4">
    <name type="scientific">Neolewinella litorea</name>
    <dbReference type="NCBI Taxonomy" id="2562452"/>
    <lineage>
        <taxon>Bacteria</taxon>
        <taxon>Pseudomonadati</taxon>
        <taxon>Bacteroidota</taxon>
        <taxon>Saprospiria</taxon>
        <taxon>Saprospirales</taxon>
        <taxon>Lewinellaceae</taxon>
        <taxon>Neolewinella</taxon>
    </lineage>
</organism>
<feature type="transmembrane region" description="Helical" evidence="1">
    <location>
        <begin position="58"/>
        <end position="78"/>
    </location>
</feature>
<dbReference type="NCBIfam" id="NF037970">
    <property type="entry name" value="vanZ_1"/>
    <property type="match status" value="1"/>
</dbReference>
<keyword evidence="4" id="KW-1185">Reference proteome</keyword>
<feature type="transmembrane region" description="Helical" evidence="1">
    <location>
        <begin position="21"/>
        <end position="38"/>
    </location>
</feature>
<keyword evidence="1" id="KW-0472">Membrane</keyword>
<dbReference type="InterPro" id="IPR006976">
    <property type="entry name" value="VanZ-like"/>
</dbReference>
<dbReference type="Proteomes" id="UP000308528">
    <property type="component" value="Unassembled WGS sequence"/>
</dbReference>
<keyword evidence="1" id="KW-1133">Transmembrane helix</keyword>
<evidence type="ECO:0000313" key="4">
    <source>
        <dbReference type="Proteomes" id="UP000308528"/>
    </source>
</evidence>
<feature type="domain" description="VanZ-like" evidence="2">
    <location>
        <begin position="35"/>
        <end position="133"/>
    </location>
</feature>
<evidence type="ECO:0000259" key="2">
    <source>
        <dbReference type="Pfam" id="PF04892"/>
    </source>
</evidence>
<dbReference type="OrthoDB" id="5472246at2"/>
<gene>
    <name evidence="3" type="ORF">E4021_11310</name>
</gene>
<dbReference type="AlphaFoldDB" id="A0A4S4NKK2"/>
<reference evidence="3 4" key="1">
    <citation type="submission" date="2019-04" db="EMBL/GenBank/DDBJ databases">
        <title>Lewinella litorea sp. nov., isolated from a marine sand.</title>
        <authorList>
            <person name="Yoon J.-H."/>
        </authorList>
    </citation>
    <scope>NUCLEOTIDE SEQUENCE [LARGE SCALE GENOMIC DNA]</scope>
    <source>
        <strain evidence="3 4">HSMS-39</strain>
    </source>
</reference>
<protein>
    <recommendedName>
        <fullName evidence="2">VanZ-like domain-containing protein</fullName>
    </recommendedName>
</protein>
<feature type="transmembrane region" description="Helical" evidence="1">
    <location>
        <begin position="116"/>
        <end position="133"/>
    </location>
</feature>
<evidence type="ECO:0000256" key="1">
    <source>
        <dbReference type="SAM" id="Phobius"/>
    </source>
</evidence>
<keyword evidence="1" id="KW-0812">Transmembrane</keyword>
<name>A0A4S4NKK2_9BACT</name>
<dbReference type="PANTHER" id="PTHR28008">
    <property type="entry name" value="DOMAIN PROTEIN, PUTATIVE (AFU_ORTHOLOGUE AFUA_3G10980)-RELATED"/>
    <property type="match status" value="1"/>
</dbReference>
<comment type="caution">
    <text evidence="3">The sequence shown here is derived from an EMBL/GenBank/DDBJ whole genome shotgun (WGS) entry which is preliminary data.</text>
</comment>
<proteinExistence type="predicted"/>
<dbReference type="Pfam" id="PF04892">
    <property type="entry name" value="VanZ"/>
    <property type="match status" value="1"/>
</dbReference>
<accession>A0A4S4NKK2</accession>
<dbReference type="PANTHER" id="PTHR28008:SF1">
    <property type="entry name" value="DOMAIN PROTEIN, PUTATIVE (AFU_ORTHOLOGUE AFUA_3G10980)-RELATED"/>
    <property type="match status" value="1"/>
</dbReference>
<sequence length="146" mass="15585">MSIQPPKGRPAASVSQGKRRLRLVTGAYALLLVYVSLAPGQRIPGIFDWGELFSPDKIAHFGAYAFFAVLLSFSNGMASRWKRAATAALAAALFGALMEVLQGIAGTGRDFDPVDMAANLIGAVLGGMVYLLLQPIMIKYLTPVRS</sequence>
<evidence type="ECO:0000313" key="3">
    <source>
        <dbReference type="EMBL" id="THH39337.1"/>
    </source>
</evidence>
<dbReference type="EMBL" id="SRSF01000004">
    <property type="protein sequence ID" value="THH39337.1"/>
    <property type="molecule type" value="Genomic_DNA"/>
</dbReference>
<feature type="transmembrane region" description="Helical" evidence="1">
    <location>
        <begin position="85"/>
        <end position="104"/>
    </location>
</feature>